<evidence type="ECO:0000313" key="7">
    <source>
        <dbReference type="EMBL" id="KAG0146383.1"/>
    </source>
</evidence>
<evidence type="ECO:0000256" key="2">
    <source>
        <dbReference type="ARBA" id="ARBA00022692"/>
    </source>
</evidence>
<feature type="transmembrane region" description="Helical" evidence="5">
    <location>
        <begin position="160"/>
        <end position="179"/>
    </location>
</feature>
<dbReference type="Pfam" id="PF11970">
    <property type="entry name" value="GPR_Gpa2_C"/>
    <property type="match status" value="1"/>
</dbReference>
<keyword evidence="2 5" id="KW-0812">Transmembrane</keyword>
<dbReference type="PANTHER" id="PTHR23112:SF37">
    <property type="entry name" value="G PROTEIN-COUPLED RECEPTOR GPR1"/>
    <property type="match status" value="1"/>
</dbReference>
<dbReference type="GO" id="GO:0005886">
    <property type="term" value="C:plasma membrane"/>
    <property type="evidence" value="ECO:0007669"/>
    <property type="project" value="TreeGrafter"/>
</dbReference>
<dbReference type="Proteomes" id="UP000886653">
    <property type="component" value="Unassembled WGS sequence"/>
</dbReference>
<gene>
    <name evidence="7" type="ORF">CROQUDRAFT_62973</name>
</gene>
<feature type="transmembrane region" description="Helical" evidence="5">
    <location>
        <begin position="216"/>
        <end position="235"/>
    </location>
</feature>
<accession>A0A9P6NI45</accession>
<evidence type="ECO:0000256" key="4">
    <source>
        <dbReference type="ARBA" id="ARBA00023136"/>
    </source>
</evidence>
<evidence type="ECO:0000256" key="1">
    <source>
        <dbReference type="ARBA" id="ARBA00004141"/>
    </source>
</evidence>
<keyword evidence="4 5" id="KW-0472">Membrane</keyword>
<proteinExistence type="predicted"/>
<dbReference type="Gene3D" id="1.20.1070.10">
    <property type="entry name" value="Rhodopsin 7-helix transmembrane proteins"/>
    <property type="match status" value="1"/>
</dbReference>
<evidence type="ECO:0000259" key="6">
    <source>
        <dbReference type="Pfam" id="PF11970"/>
    </source>
</evidence>
<feature type="transmembrane region" description="Helical" evidence="5">
    <location>
        <begin position="302"/>
        <end position="322"/>
    </location>
</feature>
<evidence type="ECO:0000256" key="3">
    <source>
        <dbReference type="ARBA" id="ARBA00022989"/>
    </source>
</evidence>
<dbReference type="OrthoDB" id="100006at2759"/>
<comment type="subcellular location">
    <subcellularLocation>
        <location evidence="1">Membrane</location>
        <topology evidence="1">Multi-pass membrane protein</topology>
    </subcellularLocation>
</comment>
<comment type="caution">
    <text evidence="7">The sequence shown here is derived from an EMBL/GenBank/DDBJ whole genome shotgun (WGS) entry which is preliminary data.</text>
</comment>
<dbReference type="SUPFAM" id="SSF81321">
    <property type="entry name" value="Family A G protein-coupled receptor-like"/>
    <property type="match status" value="1"/>
</dbReference>
<keyword evidence="8" id="KW-1185">Reference proteome</keyword>
<feature type="transmembrane region" description="Helical" evidence="5">
    <location>
        <begin position="134"/>
        <end position="153"/>
    </location>
</feature>
<organism evidence="7 8">
    <name type="scientific">Cronartium quercuum f. sp. fusiforme G11</name>
    <dbReference type="NCBI Taxonomy" id="708437"/>
    <lineage>
        <taxon>Eukaryota</taxon>
        <taxon>Fungi</taxon>
        <taxon>Dikarya</taxon>
        <taxon>Basidiomycota</taxon>
        <taxon>Pucciniomycotina</taxon>
        <taxon>Pucciniomycetes</taxon>
        <taxon>Pucciniales</taxon>
        <taxon>Coleosporiaceae</taxon>
        <taxon>Cronartium</taxon>
    </lineage>
</organism>
<evidence type="ECO:0000256" key="5">
    <source>
        <dbReference type="SAM" id="Phobius"/>
    </source>
</evidence>
<reference evidence="7" key="1">
    <citation type="submission" date="2013-11" db="EMBL/GenBank/DDBJ databases">
        <title>Genome sequence of the fusiform rust pathogen reveals effectors for host alternation and coevolution with pine.</title>
        <authorList>
            <consortium name="DOE Joint Genome Institute"/>
            <person name="Smith K."/>
            <person name="Pendleton A."/>
            <person name="Kubisiak T."/>
            <person name="Anderson C."/>
            <person name="Salamov A."/>
            <person name="Aerts A."/>
            <person name="Riley R."/>
            <person name="Clum A."/>
            <person name="Lindquist E."/>
            <person name="Ence D."/>
            <person name="Campbell M."/>
            <person name="Kronenberg Z."/>
            <person name="Feau N."/>
            <person name="Dhillon B."/>
            <person name="Hamelin R."/>
            <person name="Burleigh J."/>
            <person name="Smith J."/>
            <person name="Yandell M."/>
            <person name="Nelson C."/>
            <person name="Grigoriev I."/>
            <person name="Davis J."/>
        </authorList>
    </citation>
    <scope>NUCLEOTIDE SEQUENCE</scope>
    <source>
        <strain evidence="7">G11</strain>
    </source>
</reference>
<feature type="domain" description="G protein-coupled receptor GPR1/2/3 C-terminal" evidence="6">
    <location>
        <begin position="260"/>
        <end position="324"/>
    </location>
</feature>
<protein>
    <recommendedName>
        <fullName evidence="6">G protein-coupled receptor GPR1/2/3 C-terminal domain-containing protein</fullName>
    </recommendedName>
</protein>
<dbReference type="PANTHER" id="PTHR23112">
    <property type="entry name" value="G PROTEIN-COUPLED RECEPTOR 157-RELATED"/>
    <property type="match status" value="1"/>
</dbReference>
<feature type="transmembrane region" description="Helical" evidence="5">
    <location>
        <begin position="74"/>
        <end position="97"/>
    </location>
</feature>
<name>A0A9P6NI45_9BASI</name>
<sequence length="440" mass="48877">MTVEDPELHIRIRLVAAAATLSLAGTSALFIYVLFLAFLSSSQLRFVLGLLTRPSSRRQSQRLNELESWAKQKLAFIHTPFGIMFMNLVLADLIQALGFGLNHHWAGNFESPCLSGTCARTCTFQGVLIQLGDVASAFSNLMIAIQTYVILIFSWRLPIWSAWASILVVWISSLLLANLPPTLIGGWSGERPFYAWTGAWCWINELYSPLRLYLHYVWLFFSAFSSIILYGHLFWHLRRHFRNSGGLNYKDCSLATYAIRKRLERRARAMLIYPIAFMIMIGPLSAFRVASLAGHDWGTTAAAVSGSLYCLTGFVDVLIFGITRSIIGFPALGEDQISGTSAKTLMMYSLGTSASTASAVIVKVMKETVIDLDESVSCSGKHYSRKSVEKRTQVNVRDVNDQQVSQVAPTAEVTPWCQHEEIPSKGTSSACVSQLHIQLA</sequence>
<dbReference type="InterPro" id="IPR022596">
    <property type="entry name" value="GPR1/2/3_C"/>
</dbReference>
<dbReference type="EMBL" id="MU167262">
    <property type="protein sequence ID" value="KAG0146383.1"/>
    <property type="molecule type" value="Genomic_DNA"/>
</dbReference>
<evidence type="ECO:0000313" key="8">
    <source>
        <dbReference type="Proteomes" id="UP000886653"/>
    </source>
</evidence>
<keyword evidence="3 5" id="KW-1133">Transmembrane helix</keyword>
<dbReference type="GO" id="GO:0004930">
    <property type="term" value="F:G protein-coupled receptor activity"/>
    <property type="evidence" value="ECO:0007669"/>
    <property type="project" value="TreeGrafter"/>
</dbReference>
<feature type="transmembrane region" description="Helical" evidence="5">
    <location>
        <begin position="270"/>
        <end position="290"/>
    </location>
</feature>
<dbReference type="GO" id="GO:0007189">
    <property type="term" value="P:adenylate cyclase-activating G protein-coupled receptor signaling pathway"/>
    <property type="evidence" value="ECO:0007669"/>
    <property type="project" value="TreeGrafter"/>
</dbReference>
<dbReference type="AlphaFoldDB" id="A0A9P6NI45"/>